<gene>
    <name evidence="2" type="ORF">LLUT_LOCUS14673</name>
</gene>
<comment type="caution">
    <text evidence="2">The sequence shown here is derived from an EMBL/GenBank/DDBJ whole genome shotgun (WGS) entry which is preliminary data.</text>
</comment>
<feature type="region of interest" description="Disordered" evidence="1">
    <location>
        <begin position="46"/>
        <end position="81"/>
    </location>
</feature>
<evidence type="ECO:0000313" key="2">
    <source>
        <dbReference type="EMBL" id="CAL0313613.1"/>
    </source>
</evidence>
<proteinExistence type="predicted"/>
<evidence type="ECO:0000313" key="3">
    <source>
        <dbReference type="Proteomes" id="UP001497480"/>
    </source>
</evidence>
<dbReference type="EMBL" id="CAXHTB010000010">
    <property type="protein sequence ID" value="CAL0313613.1"/>
    <property type="molecule type" value="Genomic_DNA"/>
</dbReference>
<evidence type="ECO:0000256" key="1">
    <source>
        <dbReference type="SAM" id="MobiDB-lite"/>
    </source>
</evidence>
<protein>
    <submittedName>
        <fullName evidence="2">Uncharacterized protein</fullName>
    </submittedName>
</protein>
<keyword evidence="3" id="KW-1185">Reference proteome</keyword>
<dbReference type="AlphaFoldDB" id="A0AAV1WXL3"/>
<name>A0AAV1WXL3_LUPLU</name>
<reference evidence="2 3" key="1">
    <citation type="submission" date="2024-03" db="EMBL/GenBank/DDBJ databases">
        <authorList>
            <person name="Martinez-Hernandez J."/>
        </authorList>
    </citation>
    <scope>NUCLEOTIDE SEQUENCE [LARGE SCALE GENOMIC DNA]</scope>
</reference>
<dbReference type="Proteomes" id="UP001497480">
    <property type="component" value="Unassembled WGS sequence"/>
</dbReference>
<feature type="compositionally biased region" description="Basic and acidic residues" evidence="1">
    <location>
        <begin position="46"/>
        <end position="56"/>
    </location>
</feature>
<feature type="compositionally biased region" description="Polar residues" evidence="1">
    <location>
        <begin position="62"/>
        <end position="81"/>
    </location>
</feature>
<organism evidence="2 3">
    <name type="scientific">Lupinus luteus</name>
    <name type="common">European yellow lupine</name>
    <dbReference type="NCBI Taxonomy" id="3873"/>
    <lineage>
        <taxon>Eukaryota</taxon>
        <taxon>Viridiplantae</taxon>
        <taxon>Streptophyta</taxon>
        <taxon>Embryophyta</taxon>
        <taxon>Tracheophyta</taxon>
        <taxon>Spermatophyta</taxon>
        <taxon>Magnoliopsida</taxon>
        <taxon>eudicotyledons</taxon>
        <taxon>Gunneridae</taxon>
        <taxon>Pentapetalae</taxon>
        <taxon>rosids</taxon>
        <taxon>fabids</taxon>
        <taxon>Fabales</taxon>
        <taxon>Fabaceae</taxon>
        <taxon>Papilionoideae</taxon>
        <taxon>50 kb inversion clade</taxon>
        <taxon>genistoids sensu lato</taxon>
        <taxon>core genistoids</taxon>
        <taxon>Genisteae</taxon>
        <taxon>Lupinus</taxon>
    </lineage>
</organism>
<sequence length="202" mass="22877">MPSSRDSSQYQCCIVRGLKKLVCCKKKKTYAPIYYGNLPEVREIVSEDEEEHHSEAPDYVSIRSNSSRAKPNETSSMQVPNNLENFSNYPPPPMSNPHMPPPMPIPQSPVPPMSCPQMQCQPQFSGPMSCSQNQCQPQFPAPPMSCSQIQCQPSNQCPQMNMSQYDPAYSQYPSMPYPHLNQYRVPFQDTFSDENPNACNIM</sequence>
<accession>A0AAV1WXL3</accession>